<sequence>MQVHESALKRGLDADEVIRMWKEGTEETMIDDDEPPRYMRLAFDSAGRPWELGALSFGNGARYLVIHAMPARRSVVAKMQRRLK</sequence>
<dbReference type="AlphaFoldDB" id="A0A3L7AFU5"/>
<dbReference type="OrthoDB" id="5178565at2"/>
<dbReference type="EMBL" id="RCUY01000018">
    <property type="protein sequence ID" value="RLP78588.1"/>
    <property type="molecule type" value="Genomic_DNA"/>
</dbReference>
<organism evidence="1 2">
    <name type="scientific">Mycetocola lacteus</name>
    <dbReference type="NCBI Taxonomy" id="76637"/>
    <lineage>
        <taxon>Bacteria</taxon>
        <taxon>Bacillati</taxon>
        <taxon>Actinomycetota</taxon>
        <taxon>Actinomycetes</taxon>
        <taxon>Micrococcales</taxon>
        <taxon>Microbacteriaceae</taxon>
        <taxon>Mycetocola</taxon>
    </lineage>
</organism>
<name>A0A3L7AFU5_9MICO</name>
<reference evidence="1 2" key="1">
    <citation type="submission" date="2018-10" db="EMBL/GenBank/DDBJ databases">
        <authorList>
            <person name="Li J."/>
        </authorList>
    </citation>
    <scope>NUCLEOTIDE SEQUENCE [LARGE SCALE GENOMIC DNA]</scope>
    <source>
        <strain evidence="1 2">JCM 11654</strain>
    </source>
</reference>
<evidence type="ECO:0000313" key="2">
    <source>
        <dbReference type="Proteomes" id="UP000269438"/>
    </source>
</evidence>
<protein>
    <submittedName>
        <fullName evidence="1">Toxin</fullName>
    </submittedName>
</protein>
<proteinExistence type="predicted"/>
<evidence type="ECO:0000313" key="1">
    <source>
        <dbReference type="EMBL" id="RLP78588.1"/>
    </source>
</evidence>
<accession>A0A3L7AFU5</accession>
<dbReference type="Proteomes" id="UP000269438">
    <property type="component" value="Unassembled WGS sequence"/>
</dbReference>
<comment type="caution">
    <text evidence="1">The sequence shown here is derived from an EMBL/GenBank/DDBJ whole genome shotgun (WGS) entry which is preliminary data.</text>
</comment>
<gene>
    <name evidence="1" type="ORF">D9V34_17350</name>
</gene>
<keyword evidence="2" id="KW-1185">Reference proteome</keyword>